<dbReference type="InterPro" id="IPR008984">
    <property type="entry name" value="SMAD_FHA_dom_sf"/>
</dbReference>
<sequence>MSDFDVYHQWLGIPPEQQPPTLYQLLGVARFEQDLEVIRSAAERQSLHVRRRARGEFTDIGQDLLNEIAEAKLCLINPARREAYDLTLSDSKPLSPTADTSESLSDSPSKGEFKGTVEEIVPASVKATYINIVLNQPGQPPQDRWVIGYHPKCDFRIDSPVVSGVHCQISYSNHGLKITDLNSTNGTYVNQKRIRSAHPVRRQDLITLGRDNRILLPGNLLGGQDSRGAIFVGKGLGNEIQLESPTVSLFHARILPDGPVAIIEDLHSKNGTFLRRGDSKPLRIQRCRLQPDDIIYFGTVDVKASRLLASCGAN</sequence>
<gene>
    <name evidence="3" type="ORF">Poly24_01500</name>
</gene>
<proteinExistence type="predicted"/>
<evidence type="ECO:0000313" key="4">
    <source>
        <dbReference type="Proteomes" id="UP000315082"/>
    </source>
</evidence>
<dbReference type="Gene3D" id="2.60.200.20">
    <property type="match status" value="2"/>
</dbReference>
<dbReference type="Proteomes" id="UP000315082">
    <property type="component" value="Chromosome"/>
</dbReference>
<feature type="domain" description="FHA" evidence="2">
    <location>
        <begin position="145"/>
        <end position="194"/>
    </location>
</feature>
<dbReference type="SMART" id="SM00240">
    <property type="entry name" value="FHA"/>
    <property type="match status" value="2"/>
</dbReference>
<protein>
    <submittedName>
        <fullName evidence="3">FHA domain protein</fullName>
    </submittedName>
</protein>
<feature type="compositionally biased region" description="Polar residues" evidence="1">
    <location>
        <begin position="88"/>
        <end position="108"/>
    </location>
</feature>
<feature type="region of interest" description="Disordered" evidence="1">
    <location>
        <begin position="87"/>
        <end position="115"/>
    </location>
</feature>
<dbReference type="CDD" id="cd00060">
    <property type="entry name" value="FHA"/>
    <property type="match status" value="2"/>
</dbReference>
<dbReference type="InterPro" id="IPR050923">
    <property type="entry name" value="Cell_Proc_Reg/RNA_Proc"/>
</dbReference>
<dbReference type="EMBL" id="CP036348">
    <property type="protein sequence ID" value="QDV66464.1"/>
    <property type="molecule type" value="Genomic_DNA"/>
</dbReference>
<dbReference type="Pfam" id="PF00498">
    <property type="entry name" value="FHA"/>
    <property type="match status" value="2"/>
</dbReference>
<name>A0A518JLQ8_9BACT</name>
<dbReference type="InterPro" id="IPR000253">
    <property type="entry name" value="FHA_dom"/>
</dbReference>
<dbReference type="RefSeq" id="WP_145089051.1">
    <property type="nucleotide sequence ID" value="NZ_CP036348.1"/>
</dbReference>
<keyword evidence="4" id="KW-1185">Reference proteome</keyword>
<dbReference type="KEGG" id="rcf:Poly24_01500"/>
<evidence type="ECO:0000259" key="2">
    <source>
        <dbReference type="PROSITE" id="PS50006"/>
    </source>
</evidence>
<reference evidence="3 4" key="1">
    <citation type="submission" date="2019-02" db="EMBL/GenBank/DDBJ databases">
        <title>Deep-cultivation of Planctomycetes and their phenomic and genomic characterization uncovers novel biology.</title>
        <authorList>
            <person name="Wiegand S."/>
            <person name="Jogler M."/>
            <person name="Boedeker C."/>
            <person name="Pinto D."/>
            <person name="Vollmers J."/>
            <person name="Rivas-Marin E."/>
            <person name="Kohn T."/>
            <person name="Peeters S.H."/>
            <person name="Heuer A."/>
            <person name="Rast P."/>
            <person name="Oberbeckmann S."/>
            <person name="Bunk B."/>
            <person name="Jeske O."/>
            <person name="Meyerdierks A."/>
            <person name="Storesund J.E."/>
            <person name="Kallscheuer N."/>
            <person name="Luecker S."/>
            <person name="Lage O.M."/>
            <person name="Pohl T."/>
            <person name="Merkel B.J."/>
            <person name="Hornburger P."/>
            <person name="Mueller R.-W."/>
            <person name="Bruemmer F."/>
            <person name="Labrenz M."/>
            <person name="Spormann A.M."/>
            <person name="Op den Camp H."/>
            <person name="Overmann J."/>
            <person name="Amann R."/>
            <person name="Jetten M.S.M."/>
            <person name="Mascher T."/>
            <person name="Medema M.H."/>
            <person name="Devos D.P."/>
            <person name="Kaster A.-K."/>
            <person name="Ovreas L."/>
            <person name="Rohde M."/>
            <person name="Galperin M.Y."/>
            <person name="Jogler C."/>
        </authorList>
    </citation>
    <scope>NUCLEOTIDE SEQUENCE [LARGE SCALE GENOMIC DNA]</scope>
    <source>
        <strain evidence="3 4">Poly24</strain>
    </source>
</reference>
<dbReference type="PROSITE" id="PS50006">
    <property type="entry name" value="FHA_DOMAIN"/>
    <property type="match status" value="2"/>
</dbReference>
<dbReference type="AlphaFoldDB" id="A0A518JLQ8"/>
<dbReference type="SUPFAM" id="SSF49879">
    <property type="entry name" value="SMAD/FHA domain"/>
    <property type="match status" value="2"/>
</dbReference>
<evidence type="ECO:0000313" key="3">
    <source>
        <dbReference type="EMBL" id="QDV66464.1"/>
    </source>
</evidence>
<dbReference type="PANTHER" id="PTHR23308">
    <property type="entry name" value="NUCLEAR INHIBITOR OF PROTEIN PHOSPHATASE-1"/>
    <property type="match status" value="1"/>
</dbReference>
<dbReference type="OrthoDB" id="249606at2"/>
<evidence type="ECO:0000256" key="1">
    <source>
        <dbReference type="SAM" id="MobiDB-lite"/>
    </source>
</evidence>
<accession>A0A518JLQ8</accession>
<feature type="domain" description="FHA" evidence="2">
    <location>
        <begin position="230"/>
        <end position="274"/>
    </location>
</feature>
<organism evidence="3 4">
    <name type="scientific">Rosistilla carotiformis</name>
    <dbReference type="NCBI Taxonomy" id="2528017"/>
    <lineage>
        <taxon>Bacteria</taxon>
        <taxon>Pseudomonadati</taxon>
        <taxon>Planctomycetota</taxon>
        <taxon>Planctomycetia</taxon>
        <taxon>Pirellulales</taxon>
        <taxon>Pirellulaceae</taxon>
        <taxon>Rosistilla</taxon>
    </lineage>
</organism>